<evidence type="ECO:0000256" key="2">
    <source>
        <dbReference type="ARBA" id="ARBA00022801"/>
    </source>
</evidence>
<dbReference type="AlphaFoldDB" id="A0A8H7W3W4"/>
<dbReference type="EC" id="3.1.1.-" evidence="3"/>
<dbReference type="EMBL" id="JAFJYH010000193">
    <property type="protein sequence ID" value="KAG4416230.1"/>
    <property type="molecule type" value="Genomic_DNA"/>
</dbReference>
<dbReference type="InterPro" id="IPR050309">
    <property type="entry name" value="Type-B_Carboxylest/Lipase"/>
</dbReference>
<evidence type="ECO:0000313" key="6">
    <source>
        <dbReference type="Proteomes" id="UP000664132"/>
    </source>
</evidence>
<gene>
    <name evidence="5" type="ORF">IFR04_010633</name>
</gene>
<dbReference type="InterPro" id="IPR002018">
    <property type="entry name" value="CarbesteraseB"/>
</dbReference>
<name>A0A8H7W3W4_9HELO</name>
<dbReference type="SUPFAM" id="SSF53474">
    <property type="entry name" value="alpha/beta-Hydrolases"/>
    <property type="match status" value="1"/>
</dbReference>
<protein>
    <recommendedName>
        <fullName evidence="3">Carboxylic ester hydrolase</fullName>
        <ecNumber evidence="3">3.1.1.-</ecNumber>
    </recommendedName>
</protein>
<evidence type="ECO:0000259" key="4">
    <source>
        <dbReference type="Pfam" id="PF00135"/>
    </source>
</evidence>
<keyword evidence="6" id="KW-1185">Reference proteome</keyword>
<dbReference type="PROSITE" id="PS00122">
    <property type="entry name" value="CARBOXYLESTERASE_B_1"/>
    <property type="match status" value="1"/>
</dbReference>
<keyword evidence="3" id="KW-0732">Signal</keyword>
<dbReference type="InterPro" id="IPR019826">
    <property type="entry name" value="Carboxylesterase_B_AS"/>
</dbReference>
<dbReference type="Pfam" id="PF00135">
    <property type="entry name" value="COesterase"/>
    <property type="match status" value="1"/>
</dbReference>
<organism evidence="5 6">
    <name type="scientific">Cadophora malorum</name>
    <dbReference type="NCBI Taxonomy" id="108018"/>
    <lineage>
        <taxon>Eukaryota</taxon>
        <taxon>Fungi</taxon>
        <taxon>Dikarya</taxon>
        <taxon>Ascomycota</taxon>
        <taxon>Pezizomycotina</taxon>
        <taxon>Leotiomycetes</taxon>
        <taxon>Helotiales</taxon>
        <taxon>Ploettnerulaceae</taxon>
        <taxon>Cadophora</taxon>
    </lineage>
</organism>
<evidence type="ECO:0000256" key="3">
    <source>
        <dbReference type="RuleBase" id="RU361235"/>
    </source>
</evidence>
<dbReference type="Proteomes" id="UP000664132">
    <property type="component" value="Unassembled WGS sequence"/>
</dbReference>
<accession>A0A8H7W3W4</accession>
<evidence type="ECO:0000313" key="5">
    <source>
        <dbReference type="EMBL" id="KAG4416230.1"/>
    </source>
</evidence>
<comment type="caution">
    <text evidence="5">The sequence shown here is derived from an EMBL/GenBank/DDBJ whole genome shotgun (WGS) entry which is preliminary data.</text>
</comment>
<dbReference type="OrthoDB" id="408631at2759"/>
<keyword evidence="2 3" id="KW-0378">Hydrolase</keyword>
<feature type="domain" description="Carboxylesterase type B" evidence="4">
    <location>
        <begin position="51"/>
        <end position="497"/>
    </location>
</feature>
<reference evidence="5" key="1">
    <citation type="submission" date="2021-02" db="EMBL/GenBank/DDBJ databases">
        <title>Genome sequence Cadophora malorum strain M34.</title>
        <authorList>
            <person name="Stefanovic E."/>
            <person name="Vu D."/>
            <person name="Scully C."/>
            <person name="Dijksterhuis J."/>
            <person name="Roader J."/>
            <person name="Houbraken J."/>
        </authorList>
    </citation>
    <scope>NUCLEOTIDE SEQUENCE</scope>
    <source>
        <strain evidence="5">M34</strain>
    </source>
</reference>
<feature type="chain" id="PRO_5034278261" description="Carboxylic ester hydrolase" evidence="3">
    <location>
        <begin position="24"/>
        <end position="524"/>
    </location>
</feature>
<comment type="similarity">
    <text evidence="1 3">Belongs to the type-B carboxylesterase/lipase family.</text>
</comment>
<dbReference type="PANTHER" id="PTHR11559">
    <property type="entry name" value="CARBOXYLESTERASE"/>
    <property type="match status" value="1"/>
</dbReference>
<sequence length="524" mass="57334">MRLLPVSLTPIIALLCTISATLYDQSIDTVYGPVQGYAAFNSSPAGVNLEHWKDITVWKGIPFAASTSGNNRFRAPQPATPWNRTFAAQNFGPVCPQTFRAVPDGYAESEDCLSLNIWSAANSTDAKLPVVMWSYPAMSSARDPLFDGAGMADQGVVFVNYNYRNGVFGWLAHPWLSAEMNETFQTNSSGNWAILDQNAALKWIVENIEGFGGDPERITVMGQSAGSAATYHIVNSPLVEGLIVGAIIESGVRDPKDPLSGELAENYRSLGQALETGESYVSGLNVTSLADLRTLNYTTFSQGDGFGAVLDRYAIPDTYMNTLINGAANNVPILTGNTRDESGATYGLNISLATYLADMNTTFAEWTDEFLAVYTANDSSSASAAYNRQWSDRSAVGTWLWSQLWAKASDQPVYTYFWDHAPPGQTQGAYHESEINYVLNNLYDTDLPWVAEDYEIARTMNAYWVNFIKMGNPNGGNLTYWPASNASSSTVQEVGDGWGQIEVAISKEAVTLFETWFDALETVY</sequence>
<dbReference type="InterPro" id="IPR029058">
    <property type="entry name" value="AB_hydrolase_fold"/>
</dbReference>
<evidence type="ECO:0000256" key="1">
    <source>
        <dbReference type="ARBA" id="ARBA00005964"/>
    </source>
</evidence>
<feature type="signal peptide" evidence="3">
    <location>
        <begin position="1"/>
        <end position="23"/>
    </location>
</feature>
<dbReference type="Gene3D" id="3.40.50.1820">
    <property type="entry name" value="alpha/beta hydrolase"/>
    <property type="match status" value="1"/>
</dbReference>
<proteinExistence type="inferred from homology"/>
<dbReference type="GO" id="GO:0016787">
    <property type="term" value="F:hydrolase activity"/>
    <property type="evidence" value="ECO:0007669"/>
    <property type="project" value="UniProtKB-KW"/>
</dbReference>